<feature type="chain" id="PRO_5022115157" description="Lipoprotein" evidence="1">
    <location>
        <begin position="22"/>
        <end position="56"/>
    </location>
</feature>
<evidence type="ECO:0000313" key="3">
    <source>
        <dbReference type="Proteomes" id="UP000319576"/>
    </source>
</evidence>
<sequence precursor="true">MFAKRFVLALAALALVLPLTGCRNNRCCKSNSVSSAAPCCPAPGSLPPGSLPPAGF</sequence>
<evidence type="ECO:0000256" key="1">
    <source>
        <dbReference type="SAM" id="SignalP"/>
    </source>
</evidence>
<proteinExistence type="predicted"/>
<dbReference type="RefSeq" id="WP_202920709.1">
    <property type="nucleotide sequence ID" value="NZ_CP036273.1"/>
</dbReference>
<evidence type="ECO:0008006" key="4">
    <source>
        <dbReference type="Google" id="ProtNLM"/>
    </source>
</evidence>
<dbReference type="KEGG" id="uli:ETAA1_13790"/>
<keyword evidence="3" id="KW-1185">Reference proteome</keyword>
<name>A0A517XPN8_9BACT</name>
<feature type="signal peptide" evidence="1">
    <location>
        <begin position="1"/>
        <end position="21"/>
    </location>
</feature>
<evidence type="ECO:0000313" key="2">
    <source>
        <dbReference type="EMBL" id="QDU19454.1"/>
    </source>
</evidence>
<dbReference type="AlphaFoldDB" id="A0A517XPN8"/>
<protein>
    <recommendedName>
        <fullName evidence="4">Lipoprotein</fullName>
    </recommendedName>
</protein>
<reference evidence="2 3" key="1">
    <citation type="submission" date="2019-02" db="EMBL/GenBank/DDBJ databases">
        <title>Deep-cultivation of Planctomycetes and their phenomic and genomic characterization uncovers novel biology.</title>
        <authorList>
            <person name="Wiegand S."/>
            <person name="Jogler M."/>
            <person name="Boedeker C."/>
            <person name="Pinto D."/>
            <person name="Vollmers J."/>
            <person name="Rivas-Marin E."/>
            <person name="Kohn T."/>
            <person name="Peeters S.H."/>
            <person name="Heuer A."/>
            <person name="Rast P."/>
            <person name="Oberbeckmann S."/>
            <person name="Bunk B."/>
            <person name="Jeske O."/>
            <person name="Meyerdierks A."/>
            <person name="Storesund J.E."/>
            <person name="Kallscheuer N."/>
            <person name="Luecker S."/>
            <person name="Lage O.M."/>
            <person name="Pohl T."/>
            <person name="Merkel B.J."/>
            <person name="Hornburger P."/>
            <person name="Mueller R.-W."/>
            <person name="Bruemmer F."/>
            <person name="Labrenz M."/>
            <person name="Spormann A.M."/>
            <person name="Op den Camp H."/>
            <person name="Overmann J."/>
            <person name="Amann R."/>
            <person name="Jetten M.S.M."/>
            <person name="Mascher T."/>
            <person name="Medema M.H."/>
            <person name="Devos D.P."/>
            <person name="Kaster A.-K."/>
            <person name="Ovreas L."/>
            <person name="Rohde M."/>
            <person name="Galperin M.Y."/>
            <person name="Jogler C."/>
        </authorList>
    </citation>
    <scope>NUCLEOTIDE SEQUENCE [LARGE SCALE GENOMIC DNA]</scope>
    <source>
        <strain evidence="2 3">ETA_A1</strain>
    </source>
</reference>
<accession>A0A517XPN8</accession>
<dbReference type="EMBL" id="CP036273">
    <property type="protein sequence ID" value="QDU19454.1"/>
    <property type="molecule type" value="Genomic_DNA"/>
</dbReference>
<organism evidence="2 3">
    <name type="scientific">Urbifossiella limnaea</name>
    <dbReference type="NCBI Taxonomy" id="2528023"/>
    <lineage>
        <taxon>Bacteria</taxon>
        <taxon>Pseudomonadati</taxon>
        <taxon>Planctomycetota</taxon>
        <taxon>Planctomycetia</taxon>
        <taxon>Gemmatales</taxon>
        <taxon>Gemmataceae</taxon>
        <taxon>Urbifossiella</taxon>
    </lineage>
</organism>
<keyword evidence="1" id="KW-0732">Signal</keyword>
<gene>
    <name evidence="2" type="ORF">ETAA1_13790</name>
</gene>
<dbReference type="Proteomes" id="UP000319576">
    <property type="component" value="Chromosome"/>
</dbReference>